<dbReference type="Proteomes" id="UP000680815">
    <property type="component" value="Unassembled WGS sequence"/>
</dbReference>
<dbReference type="InterPro" id="IPR027474">
    <property type="entry name" value="L-asparaginase_N"/>
</dbReference>
<dbReference type="InterPro" id="IPR020827">
    <property type="entry name" value="Asparaginase/glutaminase_AS1"/>
</dbReference>
<evidence type="ECO:0000259" key="5">
    <source>
        <dbReference type="Pfam" id="PF17763"/>
    </source>
</evidence>
<dbReference type="InterPro" id="IPR027473">
    <property type="entry name" value="L-asparaginase_C"/>
</dbReference>
<dbReference type="PIRSF" id="PIRSF500176">
    <property type="entry name" value="L_ASNase"/>
    <property type="match status" value="1"/>
</dbReference>
<dbReference type="SMART" id="SM00870">
    <property type="entry name" value="Asparaginase"/>
    <property type="match status" value="1"/>
</dbReference>
<dbReference type="PANTHER" id="PTHR11707:SF28">
    <property type="entry name" value="60 KDA LYSOPHOSPHOLIPASE"/>
    <property type="match status" value="1"/>
</dbReference>
<dbReference type="SUPFAM" id="SSF53774">
    <property type="entry name" value="Glutaminase/Asparaginase"/>
    <property type="match status" value="1"/>
</dbReference>
<dbReference type="PROSITE" id="PS51732">
    <property type="entry name" value="ASN_GLN_ASE_3"/>
    <property type="match status" value="1"/>
</dbReference>
<sequence>MSAKPKVAIIGTGGTISSMGKGPLELIDYASAGQVLDVNGVIARVPELALVADVLPVPFRAIPSTALGWPEWKELLHICDRLSAEHPDLAGIVVTHGTASLEETAYFLSLTLKIPQPVVVVGAQRPASALAGDGPMNLVNGCRVAADPRARGLGALVLLNDEIQAAREVTKTSTLRMQTFRTADFGALGHADADEIAWYRRPLRRIAPDTEFDVRGMAALPRVDIAYTYAGADGAAIEAFVAAGAKGIVTAGFAPGYVTPAMSAAMADAVKKGVVVVTSSRAMSGRAAKTSRNTALGFITADNLTPQKARILLSLALAHGMTDLERVFATY</sequence>
<name>A0ABS4B036_9PROT</name>
<comment type="caution">
    <text evidence="6">The sequence shown here is derived from an EMBL/GenBank/DDBJ whole genome shotgun (WGS) entry which is preliminary data.</text>
</comment>
<protein>
    <submittedName>
        <fullName evidence="6">Asparaginase</fullName>
    </submittedName>
</protein>
<dbReference type="PIRSF" id="PIRSF001220">
    <property type="entry name" value="L-ASNase_gatD"/>
    <property type="match status" value="1"/>
</dbReference>
<dbReference type="Gene3D" id="3.40.50.40">
    <property type="match status" value="1"/>
</dbReference>
<dbReference type="InterPro" id="IPR040919">
    <property type="entry name" value="Asparaginase_C"/>
</dbReference>
<proteinExistence type="inferred from homology"/>
<evidence type="ECO:0000313" key="7">
    <source>
        <dbReference type="Proteomes" id="UP000680815"/>
    </source>
</evidence>
<reference evidence="6 7" key="1">
    <citation type="submission" date="2021-03" db="EMBL/GenBank/DDBJ databases">
        <authorList>
            <person name="So Y."/>
        </authorList>
    </citation>
    <scope>NUCLEOTIDE SEQUENCE [LARGE SCALE GENOMIC DNA]</scope>
    <source>
        <strain evidence="6 7">PWR1</strain>
    </source>
</reference>
<evidence type="ECO:0000256" key="1">
    <source>
        <dbReference type="ARBA" id="ARBA00010518"/>
    </source>
</evidence>
<dbReference type="PROSITE" id="PS00144">
    <property type="entry name" value="ASN_GLN_ASE_1"/>
    <property type="match status" value="1"/>
</dbReference>
<dbReference type="Pfam" id="PF00710">
    <property type="entry name" value="Asparaginase"/>
    <property type="match status" value="1"/>
</dbReference>
<feature type="active site" evidence="3">
    <location>
        <position position="15"/>
    </location>
</feature>
<dbReference type="InterPro" id="IPR036152">
    <property type="entry name" value="Asp/glu_Ase-like_sf"/>
</dbReference>
<feature type="domain" description="Asparaginase/glutaminase C-terminal" evidence="5">
    <location>
        <begin position="222"/>
        <end position="323"/>
    </location>
</feature>
<dbReference type="InterPro" id="IPR037152">
    <property type="entry name" value="L-asparaginase_N_sf"/>
</dbReference>
<dbReference type="InterPro" id="IPR006034">
    <property type="entry name" value="Asparaginase/glutaminase-like"/>
</dbReference>
<dbReference type="Pfam" id="PF17763">
    <property type="entry name" value="Asparaginase_C"/>
    <property type="match status" value="1"/>
</dbReference>
<evidence type="ECO:0000256" key="2">
    <source>
        <dbReference type="ARBA" id="ARBA00022801"/>
    </source>
</evidence>
<dbReference type="PANTHER" id="PTHR11707">
    <property type="entry name" value="L-ASPARAGINASE"/>
    <property type="match status" value="1"/>
</dbReference>
<feature type="domain" description="L-asparaginase N-terminal" evidence="4">
    <location>
        <begin position="6"/>
        <end position="202"/>
    </location>
</feature>
<dbReference type="CDD" id="cd08964">
    <property type="entry name" value="L-asparaginase_II"/>
    <property type="match status" value="1"/>
</dbReference>
<organism evidence="6 7">
    <name type="scientific">Roseomonas nitratireducens</name>
    <dbReference type="NCBI Taxonomy" id="2820810"/>
    <lineage>
        <taxon>Bacteria</taxon>
        <taxon>Pseudomonadati</taxon>
        <taxon>Pseudomonadota</taxon>
        <taxon>Alphaproteobacteria</taxon>
        <taxon>Acetobacterales</taxon>
        <taxon>Roseomonadaceae</taxon>
        <taxon>Roseomonas</taxon>
    </lineage>
</organism>
<keyword evidence="7" id="KW-1185">Reference proteome</keyword>
<gene>
    <name evidence="6" type="ORF">J5Y09_23845</name>
</gene>
<accession>A0ABS4B036</accession>
<dbReference type="RefSeq" id="WP_209354354.1">
    <property type="nucleotide sequence ID" value="NZ_JAGIYZ010000047.1"/>
</dbReference>
<keyword evidence="2" id="KW-0378">Hydrolase</keyword>
<dbReference type="PRINTS" id="PR00139">
    <property type="entry name" value="ASNGLNASE"/>
</dbReference>
<dbReference type="EMBL" id="JAGIYZ010000047">
    <property type="protein sequence ID" value="MBP0466982.1"/>
    <property type="molecule type" value="Genomic_DNA"/>
</dbReference>
<evidence type="ECO:0000256" key="3">
    <source>
        <dbReference type="PROSITE-ProRule" id="PRU10099"/>
    </source>
</evidence>
<comment type="similarity">
    <text evidence="1">Belongs to the asparaginase 1 family.</text>
</comment>
<dbReference type="InterPro" id="IPR004550">
    <property type="entry name" value="AsnASE_II"/>
</dbReference>
<evidence type="ECO:0000259" key="4">
    <source>
        <dbReference type="Pfam" id="PF00710"/>
    </source>
</evidence>
<evidence type="ECO:0000313" key="6">
    <source>
        <dbReference type="EMBL" id="MBP0466982.1"/>
    </source>
</evidence>
<dbReference type="Gene3D" id="3.40.50.1170">
    <property type="entry name" value="L-asparaginase, N-terminal domain"/>
    <property type="match status" value="1"/>
</dbReference>